<dbReference type="InterPro" id="IPR043502">
    <property type="entry name" value="DNA/RNA_pol_sf"/>
</dbReference>
<accession>A0A8S1ZHL8</accession>
<dbReference type="CDD" id="cd09272">
    <property type="entry name" value="RNase_HI_RT_Ty1"/>
    <property type="match status" value="1"/>
</dbReference>
<gene>
    <name evidence="2" type="ORF">AARE701A_LOCUS2746</name>
</gene>
<keyword evidence="3" id="KW-1185">Reference proteome</keyword>
<evidence type="ECO:0000313" key="3">
    <source>
        <dbReference type="Proteomes" id="UP000682877"/>
    </source>
</evidence>
<reference evidence="2" key="1">
    <citation type="submission" date="2021-01" db="EMBL/GenBank/DDBJ databases">
        <authorList>
            <person name="Bezrukov I."/>
        </authorList>
    </citation>
    <scope>NUCLEOTIDE SEQUENCE</scope>
</reference>
<dbReference type="EMBL" id="LR999451">
    <property type="protein sequence ID" value="CAE5959206.1"/>
    <property type="molecule type" value="Genomic_DNA"/>
</dbReference>
<protein>
    <recommendedName>
        <fullName evidence="1">Reverse transcriptase Ty1/copia-type domain-containing protein</fullName>
    </recommendedName>
</protein>
<dbReference type="AlphaFoldDB" id="A0A8S1ZHL8"/>
<dbReference type="InterPro" id="IPR013103">
    <property type="entry name" value="RVT_2"/>
</dbReference>
<dbReference type="Proteomes" id="UP000682877">
    <property type="component" value="Chromosome 1"/>
</dbReference>
<sequence length="536" mass="60160">MTTRSKKGIVKPNSKYALAISKIDTEPKTVLQALSDDKWRNAMSEEFDAQLRNFTWSLVPPAPNQNIIGTKWIFKLKYQPDGSIHRHKARLVAKGYNQLKGIDYNETFSPVIKATTIRVVLQTAVSCDWPIKQLDVNNPFLQGTLTEEVYITQPQGFVDVNKPNHVCRLHKALYGLKQAPRAWYEELKNFLLTVGFTNSLADASLFILHRGSSLLYLLVYVDDIIVTSNDNSLLQNTLQSLATRFSIKDPEDLHYFLGLEARRTAHGLHLTQRRYILDLLTKCHMLDAKPITTPMAASPKLSLHSGSALSDPSEFRMVIGSLQYLAFTRPDISYAVNRLSQFMHKPTSDHWQAAKRLLRYLAGTANHGIFFHRNNTNSIHAFSDADWAGDTDDYVSTHANIVYIGKNPVSWSSKKQKGVARSSTEAEYRSVANTSAEVRWICSLLSELRIKIPASPVIYCDNVGATYLCANPIFHSRMKHLALDYHFIRNQITSGSLRVAHVSSKDQLADALTKPLARAPFSSMSSKIGVSKAPPS</sequence>
<dbReference type="PANTHER" id="PTHR11439:SF489">
    <property type="entry name" value="RNA-DIRECTED DNA POLYMERASE"/>
    <property type="match status" value="1"/>
</dbReference>
<dbReference type="Pfam" id="PF07727">
    <property type="entry name" value="RVT_2"/>
    <property type="match status" value="1"/>
</dbReference>
<evidence type="ECO:0000313" key="2">
    <source>
        <dbReference type="EMBL" id="CAE5959206.1"/>
    </source>
</evidence>
<evidence type="ECO:0000259" key="1">
    <source>
        <dbReference type="Pfam" id="PF07727"/>
    </source>
</evidence>
<dbReference type="SUPFAM" id="SSF56672">
    <property type="entry name" value="DNA/RNA polymerases"/>
    <property type="match status" value="1"/>
</dbReference>
<name>A0A8S1ZHL8_ARAAE</name>
<proteinExistence type="predicted"/>
<organism evidence="2 3">
    <name type="scientific">Arabidopsis arenosa</name>
    <name type="common">Sand rock-cress</name>
    <name type="synonym">Cardaminopsis arenosa</name>
    <dbReference type="NCBI Taxonomy" id="38785"/>
    <lineage>
        <taxon>Eukaryota</taxon>
        <taxon>Viridiplantae</taxon>
        <taxon>Streptophyta</taxon>
        <taxon>Embryophyta</taxon>
        <taxon>Tracheophyta</taxon>
        <taxon>Spermatophyta</taxon>
        <taxon>Magnoliopsida</taxon>
        <taxon>eudicotyledons</taxon>
        <taxon>Gunneridae</taxon>
        <taxon>Pentapetalae</taxon>
        <taxon>rosids</taxon>
        <taxon>malvids</taxon>
        <taxon>Brassicales</taxon>
        <taxon>Brassicaceae</taxon>
        <taxon>Camelineae</taxon>
        <taxon>Arabidopsis</taxon>
    </lineage>
</organism>
<feature type="domain" description="Reverse transcriptase Ty1/copia-type" evidence="1">
    <location>
        <begin position="55"/>
        <end position="296"/>
    </location>
</feature>
<dbReference type="PANTHER" id="PTHR11439">
    <property type="entry name" value="GAG-POL-RELATED RETROTRANSPOSON"/>
    <property type="match status" value="1"/>
</dbReference>